<dbReference type="Gene3D" id="1.10.150.240">
    <property type="entry name" value="Putative phosphatase, domain 2"/>
    <property type="match status" value="1"/>
</dbReference>
<dbReference type="eggNOG" id="COG1011">
    <property type="taxonomic scope" value="Bacteria"/>
</dbReference>
<dbReference type="InterPro" id="IPR006439">
    <property type="entry name" value="HAD-SF_hydro_IA"/>
</dbReference>
<dbReference type="InterPro" id="IPR036412">
    <property type="entry name" value="HAD-like_sf"/>
</dbReference>
<dbReference type="RefSeq" id="WP_009381574.1">
    <property type="nucleotide sequence ID" value="NZ_AMSQ01000001.1"/>
</dbReference>
<dbReference type="Proteomes" id="UP000009885">
    <property type="component" value="Unassembled WGS sequence"/>
</dbReference>
<dbReference type="SFLD" id="SFLDG01129">
    <property type="entry name" value="C1.5:_HAD__Beta-PGM__Phosphata"/>
    <property type="match status" value="1"/>
</dbReference>
<organism evidence="1 2">
    <name type="scientific">Staphylococcus massiliensis S46</name>
    <dbReference type="NCBI Taxonomy" id="1229783"/>
    <lineage>
        <taxon>Bacteria</taxon>
        <taxon>Bacillati</taxon>
        <taxon>Bacillota</taxon>
        <taxon>Bacilli</taxon>
        <taxon>Bacillales</taxon>
        <taxon>Staphylococcaceae</taxon>
        <taxon>Staphylococcus</taxon>
    </lineage>
</organism>
<dbReference type="OrthoDB" id="9802350at2"/>
<evidence type="ECO:0000313" key="2">
    <source>
        <dbReference type="Proteomes" id="UP000009885"/>
    </source>
</evidence>
<dbReference type="CDD" id="cd04305">
    <property type="entry name" value="HAD_Neu5Ac-Pase_like"/>
    <property type="match status" value="1"/>
</dbReference>
<comment type="caution">
    <text evidence="1">The sequence shown here is derived from an EMBL/GenBank/DDBJ whole genome shotgun (WGS) entry which is preliminary data.</text>
</comment>
<dbReference type="SUPFAM" id="SSF56784">
    <property type="entry name" value="HAD-like"/>
    <property type="match status" value="1"/>
</dbReference>
<dbReference type="InterPro" id="IPR011951">
    <property type="entry name" value="HAD-SF_hydro_IA_YjjG/PynA"/>
</dbReference>
<dbReference type="Pfam" id="PF13419">
    <property type="entry name" value="HAD_2"/>
    <property type="match status" value="1"/>
</dbReference>
<accession>K9ASL0</accession>
<dbReference type="InterPro" id="IPR041492">
    <property type="entry name" value="HAD_2"/>
</dbReference>
<dbReference type="InterPro" id="IPR023198">
    <property type="entry name" value="PGP-like_dom2"/>
</dbReference>
<dbReference type="SFLD" id="SFLDS00003">
    <property type="entry name" value="Haloacid_Dehalogenase"/>
    <property type="match status" value="1"/>
</dbReference>
<dbReference type="STRING" id="1229783.C273_00055"/>
<dbReference type="PANTHER" id="PTHR47478">
    <property type="match status" value="1"/>
</dbReference>
<gene>
    <name evidence="1" type="ORF">C273_00055</name>
</gene>
<dbReference type="PATRIC" id="fig|1229783.3.peg.12"/>
<keyword evidence="2" id="KW-1185">Reference proteome</keyword>
<dbReference type="InterPro" id="IPR023214">
    <property type="entry name" value="HAD_sf"/>
</dbReference>
<keyword evidence="1" id="KW-0378">Hydrolase</keyword>
<name>K9ASL0_9STAP</name>
<evidence type="ECO:0000313" key="1">
    <source>
        <dbReference type="EMBL" id="EKU50368.1"/>
    </source>
</evidence>
<dbReference type="Gene3D" id="3.40.50.1000">
    <property type="entry name" value="HAD superfamily/HAD-like"/>
    <property type="match status" value="1"/>
</dbReference>
<dbReference type="InterPro" id="IPR052550">
    <property type="entry name" value="Pyrimidine_5'-ntase_YjjG"/>
</dbReference>
<dbReference type="EMBL" id="AMSQ01000001">
    <property type="protein sequence ID" value="EKU50368.1"/>
    <property type="molecule type" value="Genomic_DNA"/>
</dbReference>
<sequence length="228" mass="26641">MTFKVVLLDFDDTIVNFDACEYEAYRHLMDAYQLDFNDQSFRAFQRINQAHWEKFQAGILTKEEVLTKRFIETFKTYGMDIDGVYADETFRKGLELATITYHEQALEVIQALSKRVRLFIVTNGATKTQWNRIERSPIMKYVDQMFVSEETGSHKPNVAFFDYVFERIPVCPPLEEILIVGDSLTSDIQGGIRAGIQTCWFNHRFKSSSDEIQPTYEIHHLNELLQLV</sequence>
<dbReference type="PANTHER" id="PTHR47478:SF1">
    <property type="entry name" value="PYRIMIDINE 5'-NUCLEOTIDASE YJJG"/>
    <property type="match status" value="1"/>
</dbReference>
<dbReference type="NCBIfam" id="TIGR02254">
    <property type="entry name" value="YjjG_YfnB"/>
    <property type="match status" value="1"/>
</dbReference>
<dbReference type="GO" id="GO:0008253">
    <property type="term" value="F:5'-nucleotidase activity"/>
    <property type="evidence" value="ECO:0007669"/>
    <property type="project" value="InterPro"/>
</dbReference>
<protein>
    <submittedName>
        <fullName evidence="1">Putative haloacid dehalogenase-like hydrolase</fullName>
    </submittedName>
</protein>
<reference evidence="1 2" key="1">
    <citation type="journal article" date="2013" name="Genome Announc.">
        <title>Genome Sequence of Staphylococcus massiliensis Strain S46, Isolated from the Surface of Healthy Human Skin.</title>
        <authorList>
            <person name="Srivastav R."/>
            <person name="Singh A."/>
            <person name="Jangir P.K."/>
            <person name="Kumari C."/>
            <person name="Muduli S."/>
            <person name="Sharma R."/>
        </authorList>
    </citation>
    <scope>NUCLEOTIDE SEQUENCE [LARGE SCALE GENOMIC DNA]</scope>
    <source>
        <strain evidence="1 2">S46</strain>
    </source>
</reference>
<dbReference type="AlphaFoldDB" id="K9ASL0"/>
<proteinExistence type="predicted"/>
<dbReference type="NCBIfam" id="TIGR01549">
    <property type="entry name" value="HAD-SF-IA-v1"/>
    <property type="match status" value="1"/>
</dbReference>